<sequence length="772" mass="85652">MDNDEGGLGTPTTETKPTSVPVVSSAPPKERRFKLSRACDRCRRRRIKCDEGHPCQSCLTANSPCTFEEPGKRTHPHKSKRATTLEDRIHHLESLIQTIPFNIFAAQTNQPFSPGGEPSSPHATFASTSHSFPLGVPPPSLSIFPLMGPSAHFPSSSDDPTKSAEQQQLKIGLSSSSSSHFINGQLADETARMSVSPSYLYLDDEGYTRWQGETSGLPLLDFLVERELPPPSARTPRDQSPAKESWSRKSEGVTTGDWFPDRQPRRINVNPETIWKLITSVIAPDLMDSLVQCFLSTSYYLMPFLHVPTFLSDYGNPLKWGEPGFASFIVAICCLSSRHIDDPRVRADPSDGFSAGVQWFELFAKLRTLPNADRPTLYTVQSVFVAAVYAIGLGKLSRGFALMAEAVTVSVDAGLHRSAEAYDCFDPIEEEVRKRTFWCVYMWDKQASSVFGRPAMIRLRDCDVGEPALVDDEYITNEGVGPQPPGIESRLGAFVATMRIFVILESVLDCPLPRGPTASPFLARASSMLSTRLGRKALREEEVLLDELVRSLPAYWAHTAETMASDNVIRVTQSERIHCLEQFVRMLVQRHRFSELVAERTLGAAGEGEGEQTEAEREAMMACHACAIQLVHSHMQVAKKGLMTYYGVHVIHQLAQAGRTLIAVLLNCKTEDLQPLVPPSLEALRSCVGLLRRFSGRYICGLRSGELIEEFCRLTCIPLESPGQTRIEQTQSHPPWIRPVRKKTPSLATKDRRAGGSDHGSPEGEFFEYSAF</sequence>
<feature type="region of interest" description="Disordered" evidence="5">
    <location>
        <begin position="147"/>
        <end position="175"/>
    </location>
</feature>
<dbReference type="GO" id="GO:0000981">
    <property type="term" value="F:DNA-binding transcription factor activity, RNA polymerase II-specific"/>
    <property type="evidence" value="ECO:0007669"/>
    <property type="project" value="InterPro"/>
</dbReference>
<dbReference type="OrthoDB" id="25921at2759"/>
<dbReference type="EMBL" id="KQ086170">
    <property type="protein sequence ID" value="KLO06950.1"/>
    <property type="molecule type" value="Genomic_DNA"/>
</dbReference>
<keyword evidence="4" id="KW-0539">Nucleus</keyword>
<protein>
    <recommendedName>
        <fullName evidence="6">Zn(2)-C6 fungal-type domain-containing protein</fullName>
    </recommendedName>
</protein>
<dbReference type="InterPro" id="IPR007219">
    <property type="entry name" value="XnlR_reg_dom"/>
</dbReference>
<feature type="compositionally biased region" description="Polar residues" evidence="5">
    <location>
        <begin position="121"/>
        <end position="131"/>
    </location>
</feature>
<feature type="region of interest" description="Disordered" evidence="5">
    <location>
        <begin position="727"/>
        <end position="772"/>
    </location>
</feature>
<dbReference type="PANTHER" id="PTHR46910:SF3">
    <property type="entry name" value="HALOTOLERANCE PROTEIN 9-RELATED"/>
    <property type="match status" value="1"/>
</dbReference>
<dbReference type="SMART" id="SM00066">
    <property type="entry name" value="GAL4"/>
    <property type="match status" value="1"/>
</dbReference>
<feature type="compositionally biased region" description="Low complexity" evidence="5">
    <location>
        <begin position="10"/>
        <end position="27"/>
    </location>
</feature>
<dbReference type="PANTHER" id="PTHR46910">
    <property type="entry name" value="TRANSCRIPTION FACTOR PDR1"/>
    <property type="match status" value="1"/>
</dbReference>
<dbReference type="SUPFAM" id="SSF57701">
    <property type="entry name" value="Zn2/Cys6 DNA-binding domain"/>
    <property type="match status" value="1"/>
</dbReference>
<dbReference type="InterPro" id="IPR001138">
    <property type="entry name" value="Zn2Cys6_DnaBD"/>
</dbReference>
<dbReference type="Gene3D" id="4.10.240.10">
    <property type="entry name" value="Zn(2)-C6 fungal-type DNA-binding domain"/>
    <property type="match status" value="1"/>
</dbReference>
<evidence type="ECO:0000256" key="2">
    <source>
        <dbReference type="ARBA" id="ARBA00022723"/>
    </source>
</evidence>
<dbReference type="GO" id="GO:0006351">
    <property type="term" value="P:DNA-templated transcription"/>
    <property type="evidence" value="ECO:0007669"/>
    <property type="project" value="InterPro"/>
</dbReference>
<keyword evidence="2" id="KW-0479">Metal-binding</keyword>
<organism evidence="7 8">
    <name type="scientific">Schizopora paradoxa</name>
    <dbReference type="NCBI Taxonomy" id="27342"/>
    <lineage>
        <taxon>Eukaryota</taxon>
        <taxon>Fungi</taxon>
        <taxon>Dikarya</taxon>
        <taxon>Basidiomycota</taxon>
        <taxon>Agaricomycotina</taxon>
        <taxon>Agaricomycetes</taxon>
        <taxon>Hymenochaetales</taxon>
        <taxon>Schizoporaceae</taxon>
        <taxon>Schizopora</taxon>
    </lineage>
</organism>
<comment type="subcellular location">
    <subcellularLocation>
        <location evidence="1">Nucleus</location>
    </subcellularLocation>
</comment>
<evidence type="ECO:0000313" key="7">
    <source>
        <dbReference type="EMBL" id="KLO06950.1"/>
    </source>
</evidence>
<evidence type="ECO:0000256" key="4">
    <source>
        <dbReference type="ARBA" id="ARBA00023242"/>
    </source>
</evidence>
<accession>A0A0H2R592</accession>
<dbReference type="PROSITE" id="PS00463">
    <property type="entry name" value="ZN2_CY6_FUNGAL_1"/>
    <property type="match status" value="1"/>
</dbReference>
<dbReference type="Pfam" id="PF00172">
    <property type="entry name" value="Zn_clus"/>
    <property type="match status" value="1"/>
</dbReference>
<feature type="region of interest" description="Disordered" evidence="5">
    <location>
        <begin position="228"/>
        <end position="264"/>
    </location>
</feature>
<feature type="compositionally biased region" description="Basic and acidic residues" evidence="5">
    <location>
        <begin position="235"/>
        <end position="251"/>
    </location>
</feature>
<dbReference type="Pfam" id="PF04082">
    <property type="entry name" value="Fungal_trans"/>
    <property type="match status" value="1"/>
</dbReference>
<feature type="region of interest" description="Disordered" evidence="5">
    <location>
        <begin position="1"/>
        <end position="30"/>
    </location>
</feature>
<proteinExistence type="predicted"/>
<dbReference type="PROSITE" id="PS50048">
    <property type="entry name" value="ZN2_CY6_FUNGAL_2"/>
    <property type="match status" value="1"/>
</dbReference>
<keyword evidence="3" id="KW-0238">DNA-binding</keyword>
<feature type="compositionally biased region" description="Basic and acidic residues" evidence="5">
    <location>
        <begin position="749"/>
        <end position="762"/>
    </location>
</feature>
<dbReference type="GO" id="GO:0003677">
    <property type="term" value="F:DNA binding"/>
    <property type="evidence" value="ECO:0007669"/>
    <property type="project" value="UniProtKB-KW"/>
</dbReference>
<evidence type="ECO:0000256" key="1">
    <source>
        <dbReference type="ARBA" id="ARBA00004123"/>
    </source>
</evidence>
<dbReference type="STRING" id="27342.A0A0H2R592"/>
<evidence type="ECO:0000259" key="6">
    <source>
        <dbReference type="PROSITE" id="PS50048"/>
    </source>
</evidence>
<dbReference type="InterPro" id="IPR050987">
    <property type="entry name" value="AtrR-like"/>
</dbReference>
<dbReference type="SMART" id="SM00906">
    <property type="entry name" value="Fungal_trans"/>
    <property type="match status" value="1"/>
</dbReference>
<evidence type="ECO:0000256" key="3">
    <source>
        <dbReference type="ARBA" id="ARBA00023125"/>
    </source>
</evidence>
<evidence type="ECO:0000256" key="5">
    <source>
        <dbReference type="SAM" id="MobiDB-lite"/>
    </source>
</evidence>
<reference evidence="7 8" key="1">
    <citation type="submission" date="2015-04" db="EMBL/GenBank/DDBJ databases">
        <title>Complete genome sequence of Schizopora paradoxa KUC8140, a cosmopolitan wood degrader in East Asia.</title>
        <authorList>
            <consortium name="DOE Joint Genome Institute"/>
            <person name="Min B."/>
            <person name="Park H."/>
            <person name="Jang Y."/>
            <person name="Kim J.-J."/>
            <person name="Kim K.H."/>
            <person name="Pangilinan J."/>
            <person name="Lipzen A."/>
            <person name="Riley R."/>
            <person name="Grigoriev I.V."/>
            <person name="Spatafora J.W."/>
            <person name="Choi I.-G."/>
        </authorList>
    </citation>
    <scope>NUCLEOTIDE SEQUENCE [LARGE SCALE GENOMIC DNA]</scope>
    <source>
        <strain evidence="7 8">KUC8140</strain>
    </source>
</reference>
<evidence type="ECO:0000313" key="8">
    <source>
        <dbReference type="Proteomes" id="UP000053477"/>
    </source>
</evidence>
<feature type="region of interest" description="Disordered" evidence="5">
    <location>
        <begin position="107"/>
        <end position="131"/>
    </location>
</feature>
<gene>
    <name evidence="7" type="ORF">SCHPADRAFT_837347</name>
</gene>
<name>A0A0H2R592_9AGAM</name>
<dbReference type="InterPro" id="IPR036864">
    <property type="entry name" value="Zn2-C6_fun-type_DNA-bd_sf"/>
</dbReference>
<dbReference type="InParanoid" id="A0A0H2R592"/>
<feature type="domain" description="Zn(2)-C6 fungal-type" evidence="6">
    <location>
        <begin position="38"/>
        <end position="67"/>
    </location>
</feature>
<keyword evidence="8" id="KW-1185">Reference proteome</keyword>
<dbReference type="GO" id="GO:0005634">
    <property type="term" value="C:nucleus"/>
    <property type="evidence" value="ECO:0007669"/>
    <property type="project" value="UniProtKB-SubCell"/>
</dbReference>
<dbReference type="Proteomes" id="UP000053477">
    <property type="component" value="Unassembled WGS sequence"/>
</dbReference>
<dbReference type="GO" id="GO:0008270">
    <property type="term" value="F:zinc ion binding"/>
    <property type="evidence" value="ECO:0007669"/>
    <property type="project" value="InterPro"/>
</dbReference>
<feature type="compositionally biased region" description="Polar residues" evidence="5">
    <location>
        <begin position="153"/>
        <end position="169"/>
    </location>
</feature>
<dbReference type="AlphaFoldDB" id="A0A0H2R592"/>
<dbReference type="CDD" id="cd12148">
    <property type="entry name" value="fungal_TF_MHR"/>
    <property type="match status" value="1"/>
</dbReference>